<dbReference type="PANTHER" id="PTHR31284:SF9">
    <property type="entry name" value="HAD SUPERFAMILY, SUBFAMILY IIIB ACID PHOSPHATASE"/>
    <property type="match status" value="1"/>
</dbReference>
<feature type="signal peptide" evidence="4">
    <location>
        <begin position="1"/>
        <end position="26"/>
    </location>
</feature>
<dbReference type="Proteomes" id="UP000825729">
    <property type="component" value="Unassembled WGS sequence"/>
</dbReference>
<evidence type="ECO:0000256" key="4">
    <source>
        <dbReference type="SAM" id="SignalP"/>
    </source>
</evidence>
<dbReference type="CDD" id="cd07535">
    <property type="entry name" value="HAD_VSP"/>
    <property type="match status" value="1"/>
</dbReference>
<evidence type="ECO:0000256" key="2">
    <source>
        <dbReference type="ARBA" id="ARBA00023180"/>
    </source>
</evidence>
<reference evidence="5 6" key="1">
    <citation type="submission" date="2021-07" db="EMBL/GenBank/DDBJ databases">
        <title>The Aristolochia fimbriata genome: insights into angiosperm evolution, floral development and chemical biosynthesis.</title>
        <authorList>
            <person name="Jiao Y."/>
        </authorList>
    </citation>
    <scope>NUCLEOTIDE SEQUENCE [LARGE SCALE GENOMIC DNA]</scope>
    <source>
        <strain evidence="5">IBCAS-2021</strain>
        <tissue evidence="5">Leaf</tissue>
    </source>
</reference>
<dbReference type="InterPro" id="IPR010028">
    <property type="entry name" value="Acid_phosphatase_pln"/>
</dbReference>
<dbReference type="InterPro" id="IPR023214">
    <property type="entry name" value="HAD_sf"/>
</dbReference>
<dbReference type="EMBL" id="JAINDJ010000006">
    <property type="protein sequence ID" value="KAG9443305.1"/>
    <property type="molecule type" value="Genomic_DNA"/>
</dbReference>
<proteinExistence type="inferred from homology"/>
<evidence type="ECO:0000313" key="6">
    <source>
        <dbReference type="Proteomes" id="UP000825729"/>
    </source>
</evidence>
<dbReference type="Pfam" id="PF03767">
    <property type="entry name" value="Acid_phosphat_B"/>
    <property type="match status" value="1"/>
</dbReference>
<dbReference type="PIRSF" id="PIRSF002674">
    <property type="entry name" value="VSP"/>
    <property type="match status" value="1"/>
</dbReference>
<protein>
    <recommendedName>
        <fullName evidence="7">Acid phosphatase 1</fullName>
    </recommendedName>
</protein>
<dbReference type="PANTHER" id="PTHR31284">
    <property type="entry name" value="ACID PHOSPHATASE-LIKE PROTEIN"/>
    <property type="match status" value="1"/>
</dbReference>
<gene>
    <name evidence="5" type="ORF">H6P81_014645</name>
</gene>
<comment type="similarity">
    <text evidence="3">Belongs to the APS1/VSP family.</text>
</comment>
<name>A0AAV7E590_ARIFI</name>
<keyword evidence="2" id="KW-0325">Glycoprotein</keyword>
<keyword evidence="1 4" id="KW-0732">Signal</keyword>
<dbReference type="InterPro" id="IPR014403">
    <property type="entry name" value="APS1/VSP"/>
</dbReference>
<comment type="caution">
    <text evidence="5">The sequence shown here is derived from an EMBL/GenBank/DDBJ whole genome shotgun (WGS) entry which is preliminary data.</text>
</comment>
<organism evidence="5 6">
    <name type="scientific">Aristolochia fimbriata</name>
    <name type="common">White veined hardy Dutchman's pipe vine</name>
    <dbReference type="NCBI Taxonomy" id="158543"/>
    <lineage>
        <taxon>Eukaryota</taxon>
        <taxon>Viridiplantae</taxon>
        <taxon>Streptophyta</taxon>
        <taxon>Embryophyta</taxon>
        <taxon>Tracheophyta</taxon>
        <taxon>Spermatophyta</taxon>
        <taxon>Magnoliopsida</taxon>
        <taxon>Magnoliidae</taxon>
        <taxon>Piperales</taxon>
        <taxon>Aristolochiaceae</taxon>
        <taxon>Aristolochia</taxon>
    </lineage>
</organism>
<sequence length="253" mass="28948">MFTVMRSVWEVFVLMFISVFSKSVEAKHTARMSLPVEGHCLSWRLAVEANNARAWRSIPIQCLFYVENYMLGGQYERDVNVVVQQIYQYMADMVPGEDGKDAWILDVDDTCLSNLCYYQGKRYGLDPFDPAAFKKWAMRASCPAIPAVLGLFQRLVESGFKVFLLTGRDDETLGTATIENLENQGFVGYERIILRKSEYRGKGAVFFKSEIRKQLNADGYRIRGNVGDQWSDLQGDFVGDRTFKIPNAMYFVP</sequence>
<accession>A0AAV7E590</accession>
<dbReference type="AlphaFoldDB" id="A0AAV7E590"/>
<feature type="chain" id="PRO_5043820952" description="Acid phosphatase 1" evidence="4">
    <location>
        <begin position="27"/>
        <end position="253"/>
    </location>
</feature>
<evidence type="ECO:0000256" key="3">
    <source>
        <dbReference type="PIRNR" id="PIRNR002674"/>
    </source>
</evidence>
<dbReference type="Gene3D" id="3.40.50.1000">
    <property type="entry name" value="HAD superfamily/HAD-like"/>
    <property type="match status" value="1"/>
</dbReference>
<dbReference type="SUPFAM" id="SSF56784">
    <property type="entry name" value="HAD-like"/>
    <property type="match status" value="1"/>
</dbReference>
<evidence type="ECO:0000313" key="5">
    <source>
        <dbReference type="EMBL" id="KAG9443305.1"/>
    </source>
</evidence>
<keyword evidence="6" id="KW-1185">Reference proteome</keyword>
<dbReference type="InterPro" id="IPR005519">
    <property type="entry name" value="Acid_phosphat_B-like"/>
</dbReference>
<dbReference type="NCBIfam" id="TIGR01675">
    <property type="entry name" value="plant-AP"/>
    <property type="match status" value="1"/>
</dbReference>
<dbReference type="InterPro" id="IPR036412">
    <property type="entry name" value="HAD-like_sf"/>
</dbReference>
<dbReference type="GO" id="GO:0003993">
    <property type="term" value="F:acid phosphatase activity"/>
    <property type="evidence" value="ECO:0007669"/>
    <property type="project" value="InterPro"/>
</dbReference>
<evidence type="ECO:0000256" key="1">
    <source>
        <dbReference type="ARBA" id="ARBA00022729"/>
    </source>
</evidence>
<evidence type="ECO:0008006" key="7">
    <source>
        <dbReference type="Google" id="ProtNLM"/>
    </source>
</evidence>